<dbReference type="InterPro" id="IPR012547">
    <property type="entry name" value="PDDEXK_9"/>
</dbReference>
<dbReference type="SUPFAM" id="SSF52540">
    <property type="entry name" value="P-loop containing nucleoside triphosphate hydrolases"/>
    <property type="match status" value="1"/>
</dbReference>
<dbReference type="InterPro" id="IPR027417">
    <property type="entry name" value="P-loop_NTPase"/>
</dbReference>
<dbReference type="Pfam" id="PF09820">
    <property type="entry name" value="AAA-ATPase_like"/>
    <property type="match status" value="1"/>
</dbReference>
<dbReference type="Proteomes" id="UP001194714">
    <property type="component" value="Unassembled WGS sequence"/>
</dbReference>
<comment type="caution">
    <text evidence="2">The sequence shown here is derived from an EMBL/GenBank/DDBJ whole genome shotgun (WGS) entry which is preliminary data.</text>
</comment>
<evidence type="ECO:0000259" key="1">
    <source>
        <dbReference type="Pfam" id="PF09820"/>
    </source>
</evidence>
<protein>
    <recommendedName>
        <fullName evidence="1">AAA-ATPase-like domain-containing protein</fullName>
    </recommendedName>
</protein>
<dbReference type="PANTHER" id="PTHR34825:SF1">
    <property type="entry name" value="AAA-ATPASE-LIKE DOMAIN-CONTAINING PROTEIN"/>
    <property type="match status" value="1"/>
</dbReference>
<proteinExistence type="predicted"/>
<feature type="domain" description="AAA-ATPase-like" evidence="1">
    <location>
        <begin position="5"/>
        <end position="199"/>
    </location>
</feature>
<dbReference type="InterPro" id="IPR018631">
    <property type="entry name" value="AAA-ATPase-like_dom"/>
</dbReference>
<gene>
    <name evidence="2" type="ORF">NEPTK9_001682</name>
</gene>
<organism evidence="2 3">
    <name type="scientific">Candidatus Neptunichlamydia vexilliferae</name>
    <dbReference type="NCBI Taxonomy" id="1651774"/>
    <lineage>
        <taxon>Bacteria</taxon>
        <taxon>Pseudomonadati</taxon>
        <taxon>Chlamydiota</taxon>
        <taxon>Chlamydiia</taxon>
        <taxon>Parachlamydiales</taxon>
        <taxon>Simkaniaceae</taxon>
        <taxon>Candidatus Neptunichlamydia</taxon>
    </lineage>
</organism>
<sequence length="524" mass="60821">MKNLPIGIQSITDIIQENYVYVDKTSFAHKLVTTGKHYFISRPRRFGKSLFINTLKEILKGNKELFKDFNIYSIDYKWNNHPIIHFDFTQILTDNPTRLEESLQRTLQTIAEEHKVTIDIPSAKEGLSNLVKELYKKGKVVVLIDEYDKPIIDHLKSVEIAEGNRTLLGDFFGALKGLDDSLKLTFTTGISKFSQVSLFSGFNNLQDLTILPEYATLFGYTEEEILRCFPEHIKRIKNNQTEEKVLEEMKNWYNGYQFSQENFKVYNPFSTLNFLATGVPQSFWYNTGTPSFLIELIKNMPKPTFQLSGIKSRSSELLNISGLKQISLKALMWQTGYLSFKDYDFERELYTLDFPNREVRRAFFDSLIEMFAQISSSDVSLQALECREDLAECQLESFFKRINVYFARIPYHLFKHACEGFYHSIFLILLEGMGIKTRAEDPTNIGRIDLAFEIDHTIYIMEFKLDKDAESAFEQADLKGYKSKYSNQEKNIVVVGINFDSKSHNISEWKAEVFSPNGEFFKSL</sequence>
<dbReference type="Gene3D" id="3.40.50.300">
    <property type="entry name" value="P-loop containing nucleotide triphosphate hydrolases"/>
    <property type="match status" value="1"/>
</dbReference>
<reference evidence="2 3" key="1">
    <citation type="submission" date="2020-01" db="EMBL/GenBank/DDBJ databases">
        <title>Draft genome sequence of Cand. Neptunochlamydia vexilliferae K9.</title>
        <authorList>
            <person name="Schulz F."/>
            <person name="Koestlbacher S."/>
            <person name="Wascher F."/>
            <person name="Pizzetti I."/>
            <person name="Horn M."/>
        </authorList>
    </citation>
    <scope>NUCLEOTIDE SEQUENCE [LARGE SCALE GENOMIC DNA]</scope>
    <source>
        <strain evidence="2 3">K9</strain>
    </source>
</reference>
<name>A0ABS0B179_9BACT</name>
<dbReference type="PANTHER" id="PTHR34825">
    <property type="entry name" value="CONSERVED PROTEIN, WITH A WEAK D-GALACTARATE DEHYDRATASE/ALTRONATE HYDROLASE DOMAIN"/>
    <property type="match status" value="1"/>
</dbReference>
<dbReference type="Pfam" id="PF08011">
    <property type="entry name" value="PDDEXK_9"/>
    <property type="match status" value="1"/>
</dbReference>
<evidence type="ECO:0000313" key="3">
    <source>
        <dbReference type="Proteomes" id="UP001194714"/>
    </source>
</evidence>
<evidence type="ECO:0000313" key="2">
    <source>
        <dbReference type="EMBL" id="MBF5060152.1"/>
    </source>
</evidence>
<dbReference type="RefSeq" id="WP_194848481.1">
    <property type="nucleotide sequence ID" value="NZ_JAAEJV010000082.1"/>
</dbReference>
<dbReference type="EMBL" id="JAAEJV010000082">
    <property type="protein sequence ID" value="MBF5060152.1"/>
    <property type="molecule type" value="Genomic_DNA"/>
</dbReference>
<accession>A0ABS0B179</accession>
<keyword evidence="3" id="KW-1185">Reference proteome</keyword>